<feature type="region of interest" description="Disordered" evidence="4">
    <location>
        <begin position="1525"/>
        <end position="1548"/>
    </location>
</feature>
<dbReference type="Gene3D" id="2.60.40.10">
    <property type="entry name" value="Immunoglobulins"/>
    <property type="match status" value="4"/>
</dbReference>
<dbReference type="CDD" id="cd00063">
    <property type="entry name" value="FN3"/>
    <property type="match status" value="4"/>
</dbReference>
<dbReference type="Proteomes" id="UP000292118">
    <property type="component" value="Chromosome"/>
</dbReference>
<evidence type="ECO:0000259" key="5">
    <source>
        <dbReference type="PROSITE" id="PS50853"/>
    </source>
</evidence>
<feature type="domain" description="Fibronectin type-III" evidence="5">
    <location>
        <begin position="1458"/>
        <end position="1544"/>
    </location>
</feature>
<evidence type="ECO:0000256" key="2">
    <source>
        <dbReference type="ARBA" id="ARBA00023295"/>
    </source>
</evidence>
<keyword evidence="7" id="KW-1185">Reference proteome</keyword>
<dbReference type="Gene3D" id="2.60.40.2810">
    <property type="match status" value="1"/>
</dbReference>
<sequence>MATPGAGTGARKTVAASTALAVAVAGLVAAAVLWDGEAQAEVELNDSGVWVSNASAGLLGRFNTQSQALDGTLLASSSTFELQQDAQQVLMLEPSTASASSVDPVHLALGPAIVAPEHALVVAGGETVAILDRDDGKLWVLPFASAASFDADELDPVLDADGATALAVSRAGTVLVAVPGDDGALYRVPTTSTGTPREPERSGLDAAAGHDLQVSAAGDRAVVLDRTAGTLLLPGGTTVTIDDAAEAQLQQPSLDDDVVLVATPSGLVSAPAGGGDPQVRRASGLPAAPVRLDGCSYGAWSQTGQVLRDCEGSGDDVDKRLDGLGADSRLAYRVNRHAIVLNDLAAGTLWMAASDYELVDDWDQTTPKDAEGEESESDQTTPELVDQLVADRSQPNRPPVANPDDLGVRAGRSTVLDVLRNDSDPDGDVITATVDQAPDAVPVVPVLGGAALQAQVPADAAGVVSFGYTVSDGRAGGTAQSTVQLRVVPPQENDPPVQTGEPVLTVGRGGTATIDVLPYFRDPDGDSIVLDSATTGDAADEVRFRPDGTVTLRDGGGATGRKIVDVTVSDDRGLTVQGRLLVDVVAEQVPPVPGQDHVTVLAGQAVTVEPLLNDTDPNGDPLRLVSVAEQAPATVTPNYATGTFRFVSPEPGSYGLTYQVSDGPSASTGLVRVDVVAPPGAGGDPVAVGDQVLLPAGGRALVDVLANDTDPAGGVLVVQSVQVPPDAGITVAVLAHQVLRVTETRRLTGPVTVTYTVSNGERVATGELRVVPIPEPDRLRPPDAQPDEVTVHTGDVVTARVLANDTHPDGLELALAPELVEQPEEELGEAFVAQDTVRFKAAATAGTAHLVYEVVDPNGQKDAAQVTVRVLGGEENAAPLLPDATARVIAGGTVRITPPLEGSDPDGDLVTVDQIASTASLGTATVVDGLVEYTADATAAGVDTFTYRAVDTRGATAIGTVRVGIARPSGTNQPPVAVDDAVRVRPGRTVAIDAVANDSDPDGDRVGLVPGSVEGGSELDPQVVDGRLVVKVPGDAGVHTMFYGVEDTFAARATGAVTVDVDPEAPLLAPVAHDDVVTSTDVTGAEVTVDVLANDADPDGTAEDLTVTVDDAAKAAGVHVTDAGALVVPLTPRSQVLTYTVTDADGLTARAFVRVPRDGVAPRLRDGLDLRVEQGKDLPLDLADVVVVAAGRTARLVDENEVKAVPGAVQVQDATHLTYTPPADHVGPATLNLEVTDGTSADDVDGRRAVLTVPMTVVAPANLPPVLTGRPVIEVAPGEEATVDVARFASDPDGDPLSVEVTGAVDGLTTTVAGTRVTAQADVALPKGSQLQVPVRISDGVTAPVDAQVGVTVVASTRPLVVANDDTVDDAHQGKAVTVPVLANDANPFPGKDLTLLSAAVETGVGTVRTEGDKVVVTPDQDFVGRMVVRYRVQDATKDPDREVEGRVQLTVLGRPEAPRAPVVEEVRSKTVVLSWEPPVDNGSPITGYTLTSSKGDTRECAATTCTIDGLTNDVTYTFTVTATNDVGTSSSSPASAEARPDEAPDAPAPPVLAFGDKSLTITWVNKTYTDRSAIQCVDLEISPAPASGAVQKPCVTGTSTTWTGLENGTGYTVRVRAKNAAPDPSEWSAESAPMVPAAPPAAPATPTATNANTSLGGQVKVTWVAPATNGDAIKGYQVTAYDGSTVAAQTPAVGTSGAVLGTATTYTFTGLQDLKSYTFTVTATNKAGTSPASPRSAAVPAYGTPDKVAGASAKIVAGSTSGQATVSWPGLSAAAFHGTGGYYKVRVAGTTATRNASDTSFVWTGLTNGTAYTFEVVACNDNICSTAWTATPTAVTPYTTPTAPGLAYGRTGTTTGRFTTSAPSSDGGSTLRSYEWDVNGAVSSGGVGGSLDVGTGYDQTFKVRVRAVNDAGPGPWSGYVTGKTDPNPNDMQVSITRGGSQDANRNCFRPGTGTCWDITVHVSNAQPNATVYWGCWTTEHWDSAVPPGMNADSRQFEPAWSGYNAGETTNASGAVSFTPCMGLSGNEDYWVVVRKFDGTQNSISSNRLRW</sequence>
<keyword evidence="2" id="KW-0378">Hydrolase</keyword>
<dbReference type="OrthoDB" id="5241356at2"/>
<dbReference type="InterPro" id="IPR036116">
    <property type="entry name" value="FN3_sf"/>
</dbReference>
<keyword evidence="1" id="KW-0677">Repeat</keyword>
<feature type="domain" description="Fibronectin type-III" evidence="5">
    <location>
        <begin position="1547"/>
        <end position="1641"/>
    </location>
</feature>
<keyword evidence="3" id="KW-0624">Polysaccharide degradation</keyword>
<feature type="domain" description="Fibronectin type-III" evidence="5">
    <location>
        <begin position="1643"/>
        <end position="1748"/>
    </location>
</feature>
<dbReference type="SUPFAM" id="SSF63825">
    <property type="entry name" value="YWTD domain"/>
    <property type="match status" value="1"/>
</dbReference>
<dbReference type="InterPro" id="IPR013783">
    <property type="entry name" value="Ig-like_fold"/>
</dbReference>
<proteinExistence type="predicted"/>
<evidence type="ECO:0000313" key="6">
    <source>
        <dbReference type="EMBL" id="QAY69947.1"/>
    </source>
</evidence>
<dbReference type="PANTHER" id="PTHR13817:SF151">
    <property type="entry name" value="TITIN"/>
    <property type="match status" value="1"/>
</dbReference>
<feature type="region of interest" description="Disordered" evidence="4">
    <location>
        <begin position="1623"/>
        <end position="1649"/>
    </location>
</feature>
<dbReference type="KEGG" id="xya:ET471_07815"/>
<feature type="domain" description="Fibronectin type-III" evidence="5">
    <location>
        <begin position="1750"/>
        <end position="1840"/>
    </location>
</feature>
<reference evidence="6 7" key="1">
    <citation type="submission" date="2019-01" db="EMBL/GenBank/DDBJ databases">
        <title>Genome sequencing of strain FW10M-9.</title>
        <authorList>
            <person name="Heo J."/>
            <person name="Kim S.-J."/>
            <person name="Kim J.-S."/>
            <person name="Hong S.-B."/>
            <person name="Kwon S.-W."/>
        </authorList>
    </citation>
    <scope>NUCLEOTIDE SEQUENCE [LARGE SCALE GENOMIC DNA]</scope>
    <source>
        <strain evidence="6 7">FW10M-9</strain>
    </source>
</reference>
<evidence type="ECO:0000256" key="3">
    <source>
        <dbReference type="ARBA" id="ARBA00023326"/>
    </source>
</evidence>
<dbReference type="SMART" id="SM00060">
    <property type="entry name" value="FN3"/>
    <property type="match status" value="5"/>
</dbReference>
<gene>
    <name evidence="6" type="ORF">ET471_07815</name>
</gene>
<dbReference type="InterPro" id="IPR003961">
    <property type="entry name" value="FN3_dom"/>
</dbReference>
<dbReference type="PRINTS" id="PR00014">
    <property type="entry name" value="FNTYPEIII"/>
</dbReference>
<dbReference type="Pfam" id="PF17963">
    <property type="entry name" value="Big_9"/>
    <property type="match status" value="9"/>
</dbReference>
<dbReference type="PROSITE" id="PS50853">
    <property type="entry name" value="FN3"/>
    <property type="match status" value="4"/>
</dbReference>
<dbReference type="EMBL" id="CP035493">
    <property type="protein sequence ID" value="QAY69947.1"/>
    <property type="molecule type" value="Genomic_DNA"/>
</dbReference>
<protein>
    <submittedName>
        <fullName evidence="6">Fibronectin type III domain-containing protein</fullName>
    </submittedName>
</protein>
<evidence type="ECO:0000256" key="4">
    <source>
        <dbReference type="SAM" id="MobiDB-lite"/>
    </source>
</evidence>
<keyword evidence="3" id="KW-0119">Carbohydrate metabolism</keyword>
<dbReference type="RefSeq" id="WP_129187443.1">
    <property type="nucleotide sequence ID" value="NZ_CP035493.1"/>
</dbReference>
<dbReference type="InterPro" id="IPR050964">
    <property type="entry name" value="Striated_Muscle_Regulatory"/>
</dbReference>
<dbReference type="GO" id="GO:0000272">
    <property type="term" value="P:polysaccharide catabolic process"/>
    <property type="evidence" value="ECO:0007669"/>
    <property type="project" value="UniProtKB-KW"/>
</dbReference>
<dbReference type="SUPFAM" id="SSF49265">
    <property type="entry name" value="Fibronectin type III"/>
    <property type="match status" value="3"/>
</dbReference>
<dbReference type="GO" id="GO:0016798">
    <property type="term" value="F:hydrolase activity, acting on glycosyl bonds"/>
    <property type="evidence" value="ECO:0007669"/>
    <property type="project" value="UniProtKB-KW"/>
</dbReference>
<name>A0A4P6F9B8_9MICO</name>
<dbReference type="PANTHER" id="PTHR13817">
    <property type="entry name" value="TITIN"/>
    <property type="match status" value="1"/>
</dbReference>
<feature type="region of interest" description="Disordered" evidence="4">
    <location>
        <begin position="1847"/>
        <end position="1871"/>
    </location>
</feature>
<keyword evidence="2" id="KW-0326">Glycosidase</keyword>
<dbReference type="Pfam" id="PF00041">
    <property type="entry name" value="fn3"/>
    <property type="match status" value="2"/>
</dbReference>
<evidence type="ECO:0000256" key="1">
    <source>
        <dbReference type="ARBA" id="ARBA00022737"/>
    </source>
</evidence>
<feature type="region of interest" description="Disordered" evidence="4">
    <location>
        <begin position="390"/>
        <end position="409"/>
    </location>
</feature>
<feature type="compositionally biased region" description="Low complexity" evidence="4">
    <location>
        <begin position="1847"/>
        <end position="1861"/>
    </location>
</feature>
<accession>A0A4P6F9B8</accession>
<organism evidence="6 7">
    <name type="scientific">Xylanimonas protaetiae</name>
    <dbReference type="NCBI Taxonomy" id="2509457"/>
    <lineage>
        <taxon>Bacteria</taxon>
        <taxon>Bacillati</taxon>
        <taxon>Actinomycetota</taxon>
        <taxon>Actinomycetes</taxon>
        <taxon>Micrococcales</taxon>
        <taxon>Promicromonosporaceae</taxon>
        <taxon>Xylanimonas</taxon>
    </lineage>
</organism>
<evidence type="ECO:0000313" key="7">
    <source>
        <dbReference type="Proteomes" id="UP000292118"/>
    </source>
</evidence>
<feature type="compositionally biased region" description="Polar residues" evidence="4">
    <location>
        <begin position="1862"/>
        <end position="1871"/>
    </location>
</feature>